<protein>
    <submittedName>
        <fullName evidence="2">Mycothiol system anti-sigma-R factor</fullName>
    </submittedName>
</protein>
<comment type="caution">
    <text evidence="2">The sequence shown here is derived from an EMBL/GenBank/DDBJ whole genome shotgun (WGS) entry which is preliminary data.</text>
</comment>
<dbReference type="InterPro" id="IPR027383">
    <property type="entry name" value="Znf_put"/>
</dbReference>
<gene>
    <name evidence="2" type="ORF">J2S63_003130</name>
</gene>
<evidence type="ECO:0000259" key="1">
    <source>
        <dbReference type="Pfam" id="PF13490"/>
    </source>
</evidence>
<dbReference type="Pfam" id="PF13490">
    <property type="entry name" value="zf-HC2"/>
    <property type="match status" value="1"/>
</dbReference>
<name>A0ABU2BYU7_9ACTN</name>
<dbReference type="InterPro" id="IPR024020">
    <property type="entry name" value="Anit_sigma_mycothiol_RsrA"/>
</dbReference>
<dbReference type="RefSeq" id="WP_310304124.1">
    <property type="nucleotide sequence ID" value="NZ_BAAAPS010000003.1"/>
</dbReference>
<organism evidence="2 3">
    <name type="scientific">Nocardioides marmoribigeumensis</name>
    <dbReference type="NCBI Taxonomy" id="433649"/>
    <lineage>
        <taxon>Bacteria</taxon>
        <taxon>Bacillati</taxon>
        <taxon>Actinomycetota</taxon>
        <taxon>Actinomycetes</taxon>
        <taxon>Propionibacteriales</taxon>
        <taxon>Nocardioidaceae</taxon>
        <taxon>Nocardioides</taxon>
    </lineage>
</organism>
<feature type="domain" description="Putative zinc-finger" evidence="1">
    <location>
        <begin position="23"/>
        <end position="56"/>
    </location>
</feature>
<dbReference type="NCBIfam" id="TIGR03988">
    <property type="entry name" value="antisig_RsrA"/>
    <property type="match status" value="1"/>
</dbReference>
<reference evidence="2 3" key="1">
    <citation type="submission" date="2023-07" db="EMBL/GenBank/DDBJ databases">
        <title>Sequencing the genomes of 1000 actinobacteria strains.</title>
        <authorList>
            <person name="Klenk H.-P."/>
        </authorList>
    </citation>
    <scope>NUCLEOTIDE SEQUENCE [LARGE SCALE GENOMIC DNA]</scope>
    <source>
        <strain evidence="2 3">DSM 19426</strain>
    </source>
</reference>
<accession>A0ABU2BYU7</accession>
<evidence type="ECO:0000313" key="3">
    <source>
        <dbReference type="Proteomes" id="UP001183648"/>
    </source>
</evidence>
<dbReference type="Proteomes" id="UP001183648">
    <property type="component" value="Unassembled WGS sequence"/>
</dbReference>
<sequence>MSATNDPLDGPLDGPCGAGGGGCAEILARLVFFVDNELDDADCATIQQHLDDCGPCLADYDVERSVKALVARSCCETAPEELRERVRVSIRQVHVSDETGQVTLTQSVTVTETHRT</sequence>
<evidence type="ECO:0000313" key="2">
    <source>
        <dbReference type="EMBL" id="MDR7363577.1"/>
    </source>
</evidence>
<dbReference type="EMBL" id="JAVDYG010000001">
    <property type="protein sequence ID" value="MDR7363577.1"/>
    <property type="molecule type" value="Genomic_DNA"/>
</dbReference>
<keyword evidence="3" id="KW-1185">Reference proteome</keyword>
<proteinExistence type="predicted"/>